<sequence>MNEMYKDKLEILQQRIPIGDRQGFTLLEKTEGDTDEAEKYFTEERISIIVNKTGIPSEIALHHLWENNFDIKQTIKIIENKYFTTTELILKKDHDKEEALDKIFSAIVKKYDWKRSSLNDHDEIKDIPHELYSFVTVMEWLYFENWEDFESALFHHLDMVTEQMRTKLNLPQLADYLEKAQNISNSFYEKYETSKDHNNYVKATNELRNNKEFIAAEEKFIHLKPLLEERLYEFVKTNIEKFP</sequence>
<gene>
    <name evidence="1" type="ORF">SAMN05421785_12313</name>
</gene>
<name>A0A1N7QYD6_9FLAO</name>
<dbReference type="OrthoDB" id="8703200at2"/>
<protein>
    <submittedName>
        <fullName evidence="1">Uncharacterized protein</fullName>
    </submittedName>
</protein>
<evidence type="ECO:0000313" key="2">
    <source>
        <dbReference type="Proteomes" id="UP000185781"/>
    </source>
</evidence>
<dbReference type="AlphaFoldDB" id="A0A1N7QYD6"/>
<dbReference type="EMBL" id="FTOV01000023">
    <property type="protein sequence ID" value="SIT27859.1"/>
    <property type="molecule type" value="Genomic_DNA"/>
</dbReference>
<organism evidence="1 2">
    <name type="scientific">Chryseobacterium gambrini</name>
    <dbReference type="NCBI Taxonomy" id="373672"/>
    <lineage>
        <taxon>Bacteria</taxon>
        <taxon>Pseudomonadati</taxon>
        <taxon>Bacteroidota</taxon>
        <taxon>Flavobacteriia</taxon>
        <taxon>Flavobacteriales</taxon>
        <taxon>Weeksellaceae</taxon>
        <taxon>Chryseobacterium group</taxon>
        <taxon>Chryseobacterium</taxon>
    </lineage>
</organism>
<evidence type="ECO:0000313" key="1">
    <source>
        <dbReference type="EMBL" id="SIT27859.1"/>
    </source>
</evidence>
<dbReference type="STRING" id="373672.SAMN05421785_12313"/>
<accession>A0A1N7QYD6</accession>
<dbReference type="RefSeq" id="WP_076396627.1">
    <property type="nucleotide sequence ID" value="NZ_FTOV01000023.1"/>
</dbReference>
<dbReference type="Proteomes" id="UP000185781">
    <property type="component" value="Unassembled WGS sequence"/>
</dbReference>
<proteinExistence type="predicted"/>
<reference evidence="1 2" key="1">
    <citation type="submission" date="2017-01" db="EMBL/GenBank/DDBJ databases">
        <authorList>
            <person name="Mah S.A."/>
            <person name="Swanson W.J."/>
            <person name="Moy G.W."/>
            <person name="Vacquier V.D."/>
        </authorList>
    </citation>
    <scope>NUCLEOTIDE SEQUENCE [LARGE SCALE GENOMIC DNA]</scope>
    <source>
        <strain evidence="1 2">DSM 18014</strain>
    </source>
</reference>